<keyword evidence="4" id="KW-0812">Transmembrane</keyword>
<dbReference type="Gene3D" id="1.10.357.10">
    <property type="entry name" value="Tetracycline Repressor, domain 2"/>
    <property type="match status" value="1"/>
</dbReference>
<evidence type="ECO:0000313" key="6">
    <source>
        <dbReference type="EMBL" id="TWJ17483.1"/>
    </source>
</evidence>
<dbReference type="InterPro" id="IPR009057">
    <property type="entry name" value="Homeodomain-like_sf"/>
</dbReference>
<dbReference type="Proteomes" id="UP000319449">
    <property type="component" value="Unassembled WGS sequence"/>
</dbReference>
<reference evidence="6 7" key="1">
    <citation type="submission" date="2019-07" db="EMBL/GenBank/DDBJ databases">
        <title>Genomic Encyclopedia of Archaeal and Bacterial Type Strains, Phase II (KMG-II): from individual species to whole genera.</title>
        <authorList>
            <person name="Goeker M."/>
        </authorList>
    </citation>
    <scope>NUCLEOTIDE SEQUENCE [LARGE SCALE GENOMIC DNA]</scope>
    <source>
        <strain evidence="6 7">ATCC BAA-1139</strain>
    </source>
</reference>
<keyword evidence="1 2" id="KW-0238">DNA-binding</keyword>
<dbReference type="GO" id="GO:0003677">
    <property type="term" value="F:DNA binding"/>
    <property type="evidence" value="ECO:0007669"/>
    <property type="project" value="UniProtKB-UniRule"/>
</dbReference>
<feature type="DNA-binding region" description="H-T-H motif" evidence="2">
    <location>
        <begin position="42"/>
        <end position="61"/>
    </location>
</feature>
<feature type="region of interest" description="Disordered" evidence="3">
    <location>
        <begin position="1"/>
        <end position="20"/>
    </location>
</feature>
<dbReference type="AlphaFoldDB" id="A0A562VHP8"/>
<keyword evidence="7" id="KW-1185">Reference proteome</keyword>
<gene>
    <name evidence="6" type="ORF">JN12_03022</name>
</gene>
<evidence type="ECO:0000256" key="3">
    <source>
        <dbReference type="SAM" id="MobiDB-lite"/>
    </source>
</evidence>
<dbReference type="RefSeq" id="WP_145024237.1">
    <property type="nucleotide sequence ID" value="NZ_VLLN01000021.1"/>
</dbReference>
<evidence type="ECO:0000313" key="7">
    <source>
        <dbReference type="Proteomes" id="UP000319449"/>
    </source>
</evidence>
<dbReference type="PROSITE" id="PS50977">
    <property type="entry name" value="HTH_TETR_2"/>
    <property type="match status" value="1"/>
</dbReference>
<dbReference type="SUPFAM" id="SSF46689">
    <property type="entry name" value="Homeodomain-like"/>
    <property type="match status" value="1"/>
</dbReference>
<dbReference type="EMBL" id="VLLN01000021">
    <property type="protein sequence ID" value="TWJ17483.1"/>
    <property type="molecule type" value="Genomic_DNA"/>
</dbReference>
<evidence type="ECO:0000256" key="1">
    <source>
        <dbReference type="ARBA" id="ARBA00023125"/>
    </source>
</evidence>
<keyword evidence="4" id="KW-1133">Transmembrane helix</keyword>
<keyword evidence="4" id="KW-0472">Membrane</keyword>
<accession>A0A562VHP8</accession>
<protein>
    <submittedName>
        <fullName evidence="6">TetR family transcriptional regulator</fullName>
    </submittedName>
</protein>
<feature type="domain" description="HTH tetR-type" evidence="5">
    <location>
        <begin position="19"/>
        <end position="79"/>
    </location>
</feature>
<proteinExistence type="predicted"/>
<sequence length="209" mass="24041">MIPVKPTTPAKRPSRERGRARREQLLNAAAKLLLDRDVEEITFKEIYENAGIPPGSAYHFFDNVESIQLALFDRFADELFEFMIASLDPSKRSSWMEILDNLVDNVAIFYNTNAAARRIILNSKVPIGQISEPDKLAGQKTEELLNRYFILPELTNRLEIFVLSTKIVHLFLSISVILYGMITKELIDEAKTAFKGYLKTYLPEKMERR</sequence>
<dbReference type="OrthoDB" id="9798857at2"/>
<evidence type="ECO:0000256" key="4">
    <source>
        <dbReference type="SAM" id="Phobius"/>
    </source>
</evidence>
<name>A0A562VHP8_9BACT</name>
<feature type="transmembrane region" description="Helical" evidence="4">
    <location>
        <begin position="160"/>
        <end position="182"/>
    </location>
</feature>
<dbReference type="Pfam" id="PF00440">
    <property type="entry name" value="TetR_N"/>
    <property type="match status" value="1"/>
</dbReference>
<evidence type="ECO:0000256" key="2">
    <source>
        <dbReference type="PROSITE-ProRule" id="PRU00335"/>
    </source>
</evidence>
<comment type="caution">
    <text evidence="6">The sequence shown here is derived from an EMBL/GenBank/DDBJ whole genome shotgun (WGS) entry which is preliminary data.</text>
</comment>
<evidence type="ECO:0000259" key="5">
    <source>
        <dbReference type="PROSITE" id="PS50977"/>
    </source>
</evidence>
<organism evidence="6 7">
    <name type="scientific">Geobacter argillaceus</name>
    <dbReference type="NCBI Taxonomy" id="345631"/>
    <lineage>
        <taxon>Bacteria</taxon>
        <taxon>Pseudomonadati</taxon>
        <taxon>Thermodesulfobacteriota</taxon>
        <taxon>Desulfuromonadia</taxon>
        <taxon>Geobacterales</taxon>
        <taxon>Geobacteraceae</taxon>
        <taxon>Geobacter</taxon>
    </lineage>
</organism>
<dbReference type="InterPro" id="IPR001647">
    <property type="entry name" value="HTH_TetR"/>
</dbReference>